<organism evidence="2 3">
    <name type="scientific">Phaeodactylibacter xiamenensis</name>
    <dbReference type="NCBI Taxonomy" id="1524460"/>
    <lineage>
        <taxon>Bacteria</taxon>
        <taxon>Pseudomonadati</taxon>
        <taxon>Bacteroidota</taxon>
        <taxon>Saprospiria</taxon>
        <taxon>Saprospirales</taxon>
        <taxon>Haliscomenobacteraceae</taxon>
        <taxon>Phaeodactylibacter</taxon>
    </lineage>
</organism>
<proteinExistence type="predicted"/>
<dbReference type="AlphaFoldDB" id="A0A098S2L4"/>
<protein>
    <submittedName>
        <fullName evidence="2">Uncharacterized protein</fullName>
    </submittedName>
</protein>
<evidence type="ECO:0000313" key="2">
    <source>
        <dbReference type="EMBL" id="KGE86053.1"/>
    </source>
</evidence>
<keyword evidence="3" id="KW-1185">Reference proteome</keyword>
<dbReference type="Proteomes" id="UP000029736">
    <property type="component" value="Unassembled WGS sequence"/>
</dbReference>
<feature type="chain" id="PRO_5001947521" evidence="1">
    <location>
        <begin position="21"/>
        <end position="188"/>
    </location>
</feature>
<dbReference type="RefSeq" id="WP_044226028.1">
    <property type="nucleotide sequence ID" value="NZ_JBKAGJ010000002.1"/>
</dbReference>
<sequence length="188" mass="21278">MKTMIKMLFTLALISLISCDVDQTQEGEMPDVDVNVEEGEMPEYDVDWADVDVNTTTRTIEVPKVVVVMEEEHVEVPVVDVDMPNEEKEERTIMVEAQVAETSHEIEIEGIYASKNRLIVVSELESTGQDLQKQTMRVSDQIVLNAPDLDVKHYIIGEKPRGDFNNQYTYISSKSEIADKLSKATEIL</sequence>
<accession>A0A098S2L4</accession>
<reference evidence="2 3" key="1">
    <citation type="journal article" date="2014" name="Int. J. Syst. Evol. Microbiol.">
        <title>Phaeodactylibacter xiamenensis gen. nov., sp. nov., a member of the family Saprospiraceae isolated from the marine alga Phaeodactylum tricornutum.</title>
        <authorList>
            <person name="Chen Z.Jr."/>
            <person name="Lei X."/>
            <person name="Lai Q."/>
            <person name="Li Y."/>
            <person name="Zhang B."/>
            <person name="Zhang J."/>
            <person name="Zhang H."/>
            <person name="Yang L."/>
            <person name="Zheng W."/>
            <person name="Tian Y."/>
            <person name="Yu Z."/>
            <person name="Xu H.Jr."/>
            <person name="Zheng T."/>
        </authorList>
    </citation>
    <scope>NUCLEOTIDE SEQUENCE [LARGE SCALE GENOMIC DNA]</scope>
    <source>
        <strain evidence="2 3">KD52</strain>
    </source>
</reference>
<evidence type="ECO:0000313" key="3">
    <source>
        <dbReference type="Proteomes" id="UP000029736"/>
    </source>
</evidence>
<evidence type="ECO:0000256" key="1">
    <source>
        <dbReference type="SAM" id="SignalP"/>
    </source>
</evidence>
<comment type="caution">
    <text evidence="2">The sequence shown here is derived from an EMBL/GenBank/DDBJ whole genome shotgun (WGS) entry which is preliminary data.</text>
</comment>
<dbReference type="PROSITE" id="PS51257">
    <property type="entry name" value="PROKAR_LIPOPROTEIN"/>
    <property type="match status" value="1"/>
</dbReference>
<dbReference type="EMBL" id="JPOS01000082">
    <property type="protein sequence ID" value="KGE86053.1"/>
    <property type="molecule type" value="Genomic_DNA"/>
</dbReference>
<dbReference type="STRING" id="1524460.IX84_23210"/>
<gene>
    <name evidence="2" type="ORF">IX84_23210</name>
</gene>
<keyword evidence="1" id="KW-0732">Signal</keyword>
<dbReference type="OrthoDB" id="1432199at2"/>
<feature type="signal peptide" evidence="1">
    <location>
        <begin position="1"/>
        <end position="20"/>
    </location>
</feature>
<name>A0A098S2L4_9BACT</name>